<dbReference type="GO" id="GO:0005737">
    <property type="term" value="C:cytoplasm"/>
    <property type="evidence" value="ECO:0007669"/>
    <property type="project" value="TreeGrafter"/>
</dbReference>
<name>A0A8C9GF09_9PRIM</name>
<evidence type="ECO:0008006" key="5">
    <source>
        <dbReference type="Google" id="ProtNLM"/>
    </source>
</evidence>
<dbReference type="PANTHER" id="PTHR42714:SF2">
    <property type="entry name" value="TRNA MODIFICATION GTPASE GTPBP3, MITOCHONDRIAL"/>
    <property type="match status" value="1"/>
</dbReference>
<dbReference type="Pfam" id="PF01926">
    <property type="entry name" value="MMR_HSR1"/>
    <property type="match status" value="1"/>
</dbReference>
<keyword evidence="4" id="KW-1185">Reference proteome</keyword>
<proteinExistence type="predicted"/>
<dbReference type="InterPro" id="IPR027368">
    <property type="entry name" value="MnmE_dom2"/>
</dbReference>
<organism evidence="3 4">
    <name type="scientific">Piliocolobus tephrosceles</name>
    <name type="common">Ugandan red Colobus</name>
    <dbReference type="NCBI Taxonomy" id="591936"/>
    <lineage>
        <taxon>Eukaryota</taxon>
        <taxon>Metazoa</taxon>
        <taxon>Chordata</taxon>
        <taxon>Craniata</taxon>
        <taxon>Vertebrata</taxon>
        <taxon>Euteleostomi</taxon>
        <taxon>Mammalia</taxon>
        <taxon>Eutheria</taxon>
        <taxon>Euarchontoglires</taxon>
        <taxon>Primates</taxon>
        <taxon>Haplorrhini</taxon>
        <taxon>Catarrhini</taxon>
        <taxon>Cercopithecidae</taxon>
        <taxon>Colobinae</taxon>
        <taxon>Piliocolobus</taxon>
    </lineage>
</organism>
<sequence>MDLLQLEGLRELLFCKQRIQKKIALSYTHGFARKVYLKMIKNIKKLLMYIQFKIDFEDEHITEPNEKNKINIFIQNKLNNIIKNIKNILNKKDTQNMNEPDNVLLFGFVNSGKSTLMNYICNKNISIVTSIKGTTIDIIQKNITIENNTYNLCDCAGVTLNTGLDGINNLELTKLNISERNDTSCPTTTNTHKILEHIGIKKTLKYLTRAVSVIVLLPINNYQKELSYIISILNHNLKKKKKIPHIFICINKCDLADINTYDIIKKKIKKYISTGLYEHIFKKVSKNIFFISSKKGYNVNNFLTYFNQTMEKKKSILLKVNKRTTTTGQDQIGSEQVEEHHYFLPLERHKIFLKESLNHLLFLKKNSHQLDFDIIAEEIRLAIKPLNKIIGKITNETILNKIFETFCIGK</sequence>
<dbReference type="GO" id="GO:0002098">
    <property type="term" value="P:tRNA wobble uridine modification"/>
    <property type="evidence" value="ECO:0007669"/>
    <property type="project" value="TreeGrafter"/>
</dbReference>
<protein>
    <recommendedName>
        <fullName evidence="5">GTPase</fullName>
    </recommendedName>
</protein>
<reference evidence="3" key="1">
    <citation type="submission" date="2025-08" db="UniProtKB">
        <authorList>
            <consortium name="Ensembl"/>
        </authorList>
    </citation>
    <scope>IDENTIFICATION</scope>
</reference>
<accession>A0A8C9GF09</accession>
<dbReference type="PANTHER" id="PTHR42714">
    <property type="entry name" value="TRNA MODIFICATION GTPASE GTPBP3"/>
    <property type="match status" value="1"/>
</dbReference>
<dbReference type="Gene3D" id="1.20.120.430">
    <property type="entry name" value="tRNA modification GTPase MnmE domain 2"/>
    <property type="match status" value="1"/>
</dbReference>
<dbReference type="SUPFAM" id="SSF116878">
    <property type="entry name" value="TrmE connector domain"/>
    <property type="match status" value="1"/>
</dbReference>
<dbReference type="GO" id="GO:0030488">
    <property type="term" value="P:tRNA methylation"/>
    <property type="evidence" value="ECO:0007669"/>
    <property type="project" value="TreeGrafter"/>
</dbReference>
<dbReference type="Ensembl" id="ENSPTET00000004456.1">
    <property type="protein sequence ID" value="ENSPTEP00000002862.1"/>
    <property type="gene ID" value="ENSPTEG00000003364.1"/>
</dbReference>
<feature type="domain" description="G" evidence="1">
    <location>
        <begin position="103"/>
        <end position="252"/>
    </location>
</feature>
<dbReference type="SUPFAM" id="SSF52540">
    <property type="entry name" value="P-loop containing nucleoside triphosphate hydrolases"/>
    <property type="match status" value="1"/>
</dbReference>
<dbReference type="InterPro" id="IPR025867">
    <property type="entry name" value="MnmE_helical"/>
</dbReference>
<dbReference type="AlphaFoldDB" id="A0A8C9GF09"/>
<dbReference type="GO" id="GO:0005525">
    <property type="term" value="F:GTP binding"/>
    <property type="evidence" value="ECO:0007669"/>
    <property type="project" value="InterPro"/>
</dbReference>
<evidence type="ECO:0000259" key="2">
    <source>
        <dbReference type="Pfam" id="PF12631"/>
    </source>
</evidence>
<dbReference type="Proteomes" id="UP000694416">
    <property type="component" value="Unplaced"/>
</dbReference>
<dbReference type="InterPro" id="IPR006073">
    <property type="entry name" value="GTP-bd"/>
</dbReference>
<reference evidence="3" key="2">
    <citation type="submission" date="2025-09" db="UniProtKB">
        <authorList>
            <consortium name="Ensembl"/>
        </authorList>
    </citation>
    <scope>IDENTIFICATION</scope>
</reference>
<evidence type="ECO:0000313" key="3">
    <source>
        <dbReference type="Ensembl" id="ENSPTEP00000002862.1"/>
    </source>
</evidence>
<dbReference type="Pfam" id="PF12631">
    <property type="entry name" value="MnmE_helical"/>
    <property type="match status" value="1"/>
</dbReference>
<dbReference type="Gene3D" id="3.40.50.300">
    <property type="entry name" value="P-loop containing nucleotide triphosphate hydrolases"/>
    <property type="match status" value="1"/>
</dbReference>
<dbReference type="InterPro" id="IPR027417">
    <property type="entry name" value="P-loop_NTPase"/>
</dbReference>
<evidence type="ECO:0000259" key="1">
    <source>
        <dbReference type="Pfam" id="PF01926"/>
    </source>
</evidence>
<evidence type="ECO:0000313" key="4">
    <source>
        <dbReference type="Proteomes" id="UP000694416"/>
    </source>
</evidence>
<feature type="domain" description="MnmE helical" evidence="2">
    <location>
        <begin position="3"/>
        <end position="407"/>
    </location>
</feature>